<dbReference type="EMBL" id="PGOL01003447">
    <property type="protein sequence ID" value="PKI41185.1"/>
    <property type="molecule type" value="Genomic_DNA"/>
</dbReference>
<dbReference type="PANTHER" id="PTHR35046">
    <property type="entry name" value="ZINC KNUCKLE (CCHC-TYPE) FAMILY PROTEIN"/>
    <property type="match status" value="1"/>
</dbReference>
<keyword evidence="3" id="KW-1185">Reference proteome</keyword>
<dbReference type="InterPro" id="IPR043502">
    <property type="entry name" value="DNA/RNA_pol_sf"/>
</dbReference>
<proteinExistence type="predicted"/>
<sequence length="141" mass="15874">MVLVPNKETEKPTYMGGETKLLTLARFEEELDESQLVYVLIGKEVTAKVTIPTAATLVVVEFIEVFPDELLDGLPPLHDIQHRIDLGPGAVLPNRPHYRMNHDENEELRRQVEKLLAKRHVCESLSPCIILALLTPKKDGS</sequence>
<gene>
    <name evidence="2" type="ORF">CRG98_038430</name>
</gene>
<dbReference type="Proteomes" id="UP000233551">
    <property type="component" value="Unassembled WGS sequence"/>
</dbReference>
<evidence type="ECO:0008006" key="4">
    <source>
        <dbReference type="Google" id="ProtNLM"/>
    </source>
</evidence>
<comment type="caution">
    <text evidence="2">The sequence shown here is derived from an EMBL/GenBank/DDBJ whole genome shotgun (WGS) entry which is preliminary data.</text>
</comment>
<feature type="coiled-coil region" evidence="1">
    <location>
        <begin position="98"/>
        <end position="125"/>
    </location>
</feature>
<dbReference type="STRING" id="22663.A0A2I0IB05"/>
<dbReference type="AlphaFoldDB" id="A0A2I0IB05"/>
<accession>A0A2I0IB05</accession>
<evidence type="ECO:0000313" key="3">
    <source>
        <dbReference type="Proteomes" id="UP000233551"/>
    </source>
</evidence>
<evidence type="ECO:0000313" key="2">
    <source>
        <dbReference type="EMBL" id="PKI41185.1"/>
    </source>
</evidence>
<dbReference type="SUPFAM" id="SSF56672">
    <property type="entry name" value="DNA/RNA polymerases"/>
    <property type="match status" value="1"/>
</dbReference>
<protein>
    <recommendedName>
        <fullName evidence="4">Reverse transcriptase domain-containing protein</fullName>
    </recommendedName>
</protein>
<organism evidence="2 3">
    <name type="scientific">Punica granatum</name>
    <name type="common">Pomegranate</name>
    <dbReference type="NCBI Taxonomy" id="22663"/>
    <lineage>
        <taxon>Eukaryota</taxon>
        <taxon>Viridiplantae</taxon>
        <taxon>Streptophyta</taxon>
        <taxon>Embryophyta</taxon>
        <taxon>Tracheophyta</taxon>
        <taxon>Spermatophyta</taxon>
        <taxon>Magnoliopsida</taxon>
        <taxon>eudicotyledons</taxon>
        <taxon>Gunneridae</taxon>
        <taxon>Pentapetalae</taxon>
        <taxon>rosids</taxon>
        <taxon>malvids</taxon>
        <taxon>Myrtales</taxon>
        <taxon>Lythraceae</taxon>
        <taxon>Punica</taxon>
    </lineage>
</organism>
<evidence type="ECO:0000256" key="1">
    <source>
        <dbReference type="SAM" id="Coils"/>
    </source>
</evidence>
<dbReference type="Gene3D" id="3.10.10.10">
    <property type="entry name" value="HIV Type 1 Reverse Transcriptase, subunit A, domain 1"/>
    <property type="match status" value="1"/>
</dbReference>
<keyword evidence="1" id="KW-0175">Coiled coil</keyword>
<dbReference type="PANTHER" id="PTHR35046:SF18">
    <property type="entry name" value="RNA-DIRECTED DNA POLYMERASE"/>
    <property type="match status" value="1"/>
</dbReference>
<reference evidence="2 3" key="1">
    <citation type="submission" date="2017-11" db="EMBL/GenBank/DDBJ databases">
        <title>De-novo sequencing of pomegranate (Punica granatum L.) genome.</title>
        <authorList>
            <person name="Akparov Z."/>
            <person name="Amiraslanov A."/>
            <person name="Hajiyeva S."/>
            <person name="Abbasov M."/>
            <person name="Kaur K."/>
            <person name="Hamwieh A."/>
            <person name="Solovyev V."/>
            <person name="Salamov A."/>
            <person name="Braich B."/>
            <person name="Kosarev P."/>
            <person name="Mahmoud A."/>
            <person name="Hajiyev E."/>
            <person name="Babayeva S."/>
            <person name="Izzatullayeva V."/>
            <person name="Mammadov A."/>
            <person name="Mammadov A."/>
            <person name="Sharifova S."/>
            <person name="Ojaghi J."/>
            <person name="Eynullazada K."/>
            <person name="Bayramov B."/>
            <person name="Abdulazimova A."/>
            <person name="Shahmuradov I."/>
        </authorList>
    </citation>
    <scope>NUCLEOTIDE SEQUENCE [LARGE SCALE GENOMIC DNA]</scope>
    <source>
        <strain evidence="3">cv. AG2017</strain>
        <tissue evidence="2">Leaf</tissue>
    </source>
</reference>
<name>A0A2I0IB05_PUNGR</name>